<accession>A0A176VRE8</accession>
<feature type="region of interest" description="Disordered" evidence="1">
    <location>
        <begin position="549"/>
        <end position="569"/>
    </location>
</feature>
<dbReference type="EMBL" id="LVLJ01003206">
    <property type="protein sequence ID" value="OAE22436.1"/>
    <property type="molecule type" value="Genomic_DNA"/>
</dbReference>
<protein>
    <recommendedName>
        <fullName evidence="2">Fungal lipase-type domain-containing protein</fullName>
    </recommendedName>
</protein>
<dbReference type="PANTHER" id="PTHR45856">
    <property type="entry name" value="ALPHA/BETA-HYDROLASES SUPERFAMILY PROTEIN"/>
    <property type="match status" value="1"/>
</dbReference>
<evidence type="ECO:0000313" key="4">
    <source>
        <dbReference type="Proteomes" id="UP000077202"/>
    </source>
</evidence>
<evidence type="ECO:0000256" key="1">
    <source>
        <dbReference type="SAM" id="MobiDB-lite"/>
    </source>
</evidence>
<dbReference type="CDD" id="cd00519">
    <property type="entry name" value="Lipase_3"/>
    <property type="match status" value="1"/>
</dbReference>
<dbReference type="AlphaFoldDB" id="A0A176VRE8"/>
<evidence type="ECO:0000313" key="3">
    <source>
        <dbReference type="EMBL" id="OAE22436.1"/>
    </source>
</evidence>
<proteinExistence type="predicted"/>
<evidence type="ECO:0000259" key="2">
    <source>
        <dbReference type="Pfam" id="PF01764"/>
    </source>
</evidence>
<name>A0A176VRE8_MARPO</name>
<reference evidence="3" key="1">
    <citation type="submission" date="2016-03" db="EMBL/GenBank/DDBJ databases">
        <title>Mechanisms controlling the formation of the plant cell surface in tip-growing cells are functionally conserved among land plants.</title>
        <authorList>
            <person name="Honkanen S."/>
            <person name="Jones V.A."/>
            <person name="Morieri G."/>
            <person name="Champion C."/>
            <person name="Hetherington A.J."/>
            <person name="Kelly S."/>
            <person name="Saint-Marcoux D."/>
            <person name="Proust H."/>
            <person name="Prescott H."/>
            <person name="Dolan L."/>
        </authorList>
    </citation>
    <scope>NUCLEOTIDE SEQUENCE [LARGE SCALE GENOMIC DNA]</scope>
    <source>
        <tissue evidence="3">Whole gametophyte</tissue>
    </source>
</reference>
<dbReference type="PANTHER" id="PTHR45856:SF21">
    <property type="entry name" value="FUNGAL LIPASE-LIKE DOMAIN-CONTAINING PROTEIN"/>
    <property type="match status" value="1"/>
</dbReference>
<dbReference type="SUPFAM" id="SSF53474">
    <property type="entry name" value="alpha/beta-Hydrolases"/>
    <property type="match status" value="1"/>
</dbReference>
<dbReference type="InterPro" id="IPR029058">
    <property type="entry name" value="AB_hydrolase_fold"/>
</dbReference>
<dbReference type="Pfam" id="PF01764">
    <property type="entry name" value="Lipase_3"/>
    <property type="match status" value="1"/>
</dbReference>
<comment type="caution">
    <text evidence="3">The sequence shown here is derived from an EMBL/GenBank/DDBJ whole genome shotgun (WGS) entry which is preliminary data.</text>
</comment>
<sequence>MREKRMKRQDIEKRQFTCGRNHSSAAKTVRKLAPRADWHAGNEGTTGRRRFAWAHARGTWRVAMTKGHPKVENVAVRLLVGDVSHCNLCVYVQIHGEGGAAEHIGPTLECAAQEHEDDSIMSSLRTEILWPWGRMISGGIGEMASLGKIIKDDRHPLWLVDAVILSAVVYAKDPAEELKVMDREYGLPPSAKYEFISDEELDSNGFGSCKQTMIVVRSLTGGHLIVACRGTTDVYDALTDLNFIHRTMSLAVGSAHAGFLDRAKTIPLEYFRRLLVRNERIVLTGHSLGGAVASLLALRLLEATGKWCHEQVQCYTFGCPFFADNELARYINKRYRHHFVHIVSRNDIVPKLMPLAYTLYSVWYGLHVGPWGDLVSISRVVFLVVQVVNPRLRMKPERIPLLALGSQALKWIPGILQFVIHRALALVLSHQSGYGYAFAGHMVLLDTETSKLEYADVNRWTAEHHLNFHFGISSLEAVKEHSLLSYIDNIFTVQSSEMTKGMIAAGEETTKDMACSSKVEVCHATLSMKWFNRLPRQAKQKCMMDMDNHAPQQQQRSFSEKKKKPQVKRGLKSRVSCLIFARRLQEASPAFVKKEHKRRNTIKRFVMITVGRMADFARRFNTILVVSSVLGGAFQLRKHFLKNK</sequence>
<dbReference type="Gene3D" id="3.40.50.1820">
    <property type="entry name" value="alpha/beta hydrolase"/>
    <property type="match status" value="1"/>
</dbReference>
<feature type="domain" description="Fungal lipase-type" evidence="2">
    <location>
        <begin position="225"/>
        <end position="355"/>
    </location>
</feature>
<gene>
    <name evidence="3" type="ORF">AXG93_2381s1320</name>
</gene>
<dbReference type="InterPro" id="IPR051218">
    <property type="entry name" value="Sec_MonoDiacylglyc_Lipase"/>
</dbReference>
<dbReference type="Proteomes" id="UP000077202">
    <property type="component" value="Unassembled WGS sequence"/>
</dbReference>
<dbReference type="InterPro" id="IPR002921">
    <property type="entry name" value="Fungal_lipase-type"/>
</dbReference>
<keyword evidence="4" id="KW-1185">Reference proteome</keyword>
<organism evidence="3 4">
    <name type="scientific">Marchantia polymorpha subsp. ruderalis</name>
    <dbReference type="NCBI Taxonomy" id="1480154"/>
    <lineage>
        <taxon>Eukaryota</taxon>
        <taxon>Viridiplantae</taxon>
        <taxon>Streptophyta</taxon>
        <taxon>Embryophyta</taxon>
        <taxon>Marchantiophyta</taxon>
        <taxon>Marchantiopsida</taxon>
        <taxon>Marchantiidae</taxon>
        <taxon>Marchantiales</taxon>
        <taxon>Marchantiaceae</taxon>
        <taxon>Marchantia</taxon>
    </lineage>
</organism>
<dbReference type="GO" id="GO:0006629">
    <property type="term" value="P:lipid metabolic process"/>
    <property type="evidence" value="ECO:0007669"/>
    <property type="project" value="InterPro"/>
</dbReference>